<proteinExistence type="inferred from homology"/>
<dbReference type="PROSITE" id="PS50931">
    <property type="entry name" value="HTH_LYSR"/>
    <property type="match status" value="1"/>
</dbReference>
<comment type="similarity">
    <text evidence="1">Belongs to the LysR transcriptional regulatory family.</text>
</comment>
<feature type="domain" description="HTH lysR-type" evidence="5">
    <location>
        <begin position="1"/>
        <end position="59"/>
    </location>
</feature>
<dbReference type="SUPFAM" id="SSF46785">
    <property type="entry name" value="Winged helix' DNA-binding domain"/>
    <property type="match status" value="1"/>
</dbReference>
<dbReference type="Pfam" id="PF03466">
    <property type="entry name" value="LysR_substrate"/>
    <property type="match status" value="1"/>
</dbReference>
<dbReference type="Pfam" id="PF00126">
    <property type="entry name" value="HTH_1"/>
    <property type="match status" value="1"/>
</dbReference>
<dbReference type="RefSeq" id="WP_307273405.1">
    <property type="nucleotide sequence ID" value="NZ_JAUSVX010000005.1"/>
</dbReference>
<accession>A0ABU0J6X5</accession>
<dbReference type="Gene3D" id="3.40.190.290">
    <property type="match status" value="1"/>
</dbReference>
<dbReference type="SUPFAM" id="SSF53850">
    <property type="entry name" value="Periplasmic binding protein-like II"/>
    <property type="match status" value="1"/>
</dbReference>
<reference evidence="6 7" key="1">
    <citation type="submission" date="2023-07" db="EMBL/GenBank/DDBJ databases">
        <title>Genomic Encyclopedia of Type Strains, Phase IV (KMG-IV): sequencing the most valuable type-strain genomes for metagenomic binning, comparative biology and taxonomic classification.</title>
        <authorList>
            <person name="Goeker M."/>
        </authorList>
    </citation>
    <scope>NUCLEOTIDE SEQUENCE [LARGE SCALE GENOMIC DNA]</scope>
    <source>
        <strain evidence="6 7">DSM 19619</strain>
    </source>
</reference>
<dbReference type="InterPro" id="IPR036388">
    <property type="entry name" value="WH-like_DNA-bd_sf"/>
</dbReference>
<dbReference type="CDD" id="cd08422">
    <property type="entry name" value="PBP2_CrgA_like"/>
    <property type="match status" value="1"/>
</dbReference>
<dbReference type="InterPro" id="IPR058163">
    <property type="entry name" value="LysR-type_TF_proteobact-type"/>
</dbReference>
<gene>
    <name evidence="6" type="ORF">QO011_003034</name>
</gene>
<keyword evidence="2" id="KW-0805">Transcription regulation</keyword>
<keyword evidence="4" id="KW-0804">Transcription</keyword>
<keyword evidence="7" id="KW-1185">Reference proteome</keyword>
<protein>
    <submittedName>
        <fullName evidence="6">DNA-binding transcriptional LysR family regulator</fullName>
    </submittedName>
</protein>
<dbReference type="PANTHER" id="PTHR30537:SF72">
    <property type="entry name" value="LYSR FAMILY TRANSCRIPTIONAL REGULATOR"/>
    <property type="match status" value="1"/>
</dbReference>
<keyword evidence="3 6" id="KW-0238">DNA-binding</keyword>
<organism evidence="6 7">
    <name type="scientific">Labrys wisconsinensis</name>
    <dbReference type="NCBI Taxonomy" id="425677"/>
    <lineage>
        <taxon>Bacteria</taxon>
        <taxon>Pseudomonadati</taxon>
        <taxon>Pseudomonadota</taxon>
        <taxon>Alphaproteobacteria</taxon>
        <taxon>Hyphomicrobiales</taxon>
        <taxon>Xanthobacteraceae</taxon>
        <taxon>Labrys</taxon>
    </lineage>
</organism>
<dbReference type="InterPro" id="IPR036390">
    <property type="entry name" value="WH_DNA-bd_sf"/>
</dbReference>
<evidence type="ECO:0000256" key="3">
    <source>
        <dbReference type="ARBA" id="ARBA00023125"/>
    </source>
</evidence>
<dbReference type="InterPro" id="IPR005119">
    <property type="entry name" value="LysR_subst-bd"/>
</dbReference>
<evidence type="ECO:0000256" key="2">
    <source>
        <dbReference type="ARBA" id="ARBA00023015"/>
    </source>
</evidence>
<name>A0ABU0J6X5_9HYPH</name>
<dbReference type="Gene3D" id="1.10.10.10">
    <property type="entry name" value="Winged helix-like DNA-binding domain superfamily/Winged helix DNA-binding domain"/>
    <property type="match status" value="1"/>
</dbReference>
<dbReference type="InterPro" id="IPR000847">
    <property type="entry name" value="LysR_HTH_N"/>
</dbReference>
<sequence>METLANLESFIRSARCGSFSAAARRLGVTPAAISRNVAMLERNLGVRLFQRSSRSLTLTEDGERFLASVAGGVESIQSAIADVTTHSGKPAGVLKVSMALTFGLDHVLPLLPVFMERHPDVQLDWSFENRQVDLIGEGFDAAIGGGMELASGVVARRLAPLHVIAVASPEYLQGRQPPRQPHELAMLDGLSMRSALTGRVRVWTMRNREGAETTLEHEARMVANDPEAICRAALMGLGVAMIAVPYVERHLESGALQRLLPDWHADLGAISLYFTSQKLLPAKTRAFVDHVTAAFREQNLARRFSAQG</sequence>
<evidence type="ECO:0000259" key="5">
    <source>
        <dbReference type="PROSITE" id="PS50931"/>
    </source>
</evidence>
<dbReference type="GO" id="GO:0003677">
    <property type="term" value="F:DNA binding"/>
    <property type="evidence" value="ECO:0007669"/>
    <property type="project" value="UniProtKB-KW"/>
</dbReference>
<dbReference type="PANTHER" id="PTHR30537">
    <property type="entry name" value="HTH-TYPE TRANSCRIPTIONAL REGULATOR"/>
    <property type="match status" value="1"/>
</dbReference>
<evidence type="ECO:0000313" key="7">
    <source>
        <dbReference type="Proteomes" id="UP001242480"/>
    </source>
</evidence>
<evidence type="ECO:0000313" key="6">
    <source>
        <dbReference type="EMBL" id="MDQ0470018.1"/>
    </source>
</evidence>
<evidence type="ECO:0000256" key="4">
    <source>
        <dbReference type="ARBA" id="ARBA00023163"/>
    </source>
</evidence>
<dbReference type="EMBL" id="JAUSVX010000005">
    <property type="protein sequence ID" value="MDQ0470018.1"/>
    <property type="molecule type" value="Genomic_DNA"/>
</dbReference>
<comment type="caution">
    <text evidence="6">The sequence shown here is derived from an EMBL/GenBank/DDBJ whole genome shotgun (WGS) entry which is preliminary data.</text>
</comment>
<dbReference type="PRINTS" id="PR00039">
    <property type="entry name" value="HTHLYSR"/>
</dbReference>
<evidence type="ECO:0000256" key="1">
    <source>
        <dbReference type="ARBA" id="ARBA00009437"/>
    </source>
</evidence>
<dbReference type="Proteomes" id="UP001242480">
    <property type="component" value="Unassembled WGS sequence"/>
</dbReference>